<dbReference type="RefSeq" id="WP_161019586.1">
    <property type="nucleotide sequence ID" value="NZ_WWCP01000012.1"/>
</dbReference>
<reference evidence="3 4" key="1">
    <citation type="submission" date="2019-12" db="EMBL/GenBank/DDBJ databases">
        <title>Novel species isolated from a subtropical stream in China.</title>
        <authorList>
            <person name="Lu H."/>
        </authorList>
    </citation>
    <scope>NUCLEOTIDE SEQUENCE [LARGE SCALE GENOMIC DNA]</scope>
    <source>
        <strain evidence="3 4">FT50W</strain>
    </source>
</reference>
<evidence type="ECO:0000256" key="1">
    <source>
        <dbReference type="SAM" id="SignalP"/>
    </source>
</evidence>
<evidence type="ECO:0000259" key="2">
    <source>
        <dbReference type="Pfam" id="PF12146"/>
    </source>
</evidence>
<dbReference type="SUPFAM" id="SSF53474">
    <property type="entry name" value="alpha/beta-Hydrolases"/>
    <property type="match status" value="1"/>
</dbReference>
<evidence type="ECO:0000313" key="3">
    <source>
        <dbReference type="EMBL" id="MYM82641.1"/>
    </source>
</evidence>
<feature type="domain" description="Serine aminopeptidase S33" evidence="2">
    <location>
        <begin position="81"/>
        <end position="195"/>
    </location>
</feature>
<feature type="signal peptide" evidence="1">
    <location>
        <begin position="1"/>
        <end position="23"/>
    </location>
</feature>
<dbReference type="Gene3D" id="3.40.50.1820">
    <property type="entry name" value="alpha/beta hydrolase"/>
    <property type="match status" value="1"/>
</dbReference>
<dbReference type="InterPro" id="IPR022742">
    <property type="entry name" value="Hydrolase_4"/>
</dbReference>
<dbReference type="PANTHER" id="PTHR12277">
    <property type="entry name" value="ALPHA/BETA HYDROLASE DOMAIN-CONTAINING PROTEIN"/>
    <property type="match status" value="1"/>
</dbReference>
<sequence length="300" mass="33205">MRIKFFVLSFALMFSLTGCISFHLNDNDVMMPDRLSGYQVKKPFDNDELTKRLPLAKLEIESVTVSPEISLGGLSILQDQAQISVLFFPGGGDHVDNAAKTIASTIGKCAINISLYDYRGFGRSTGEHTMDRMKEDALRLYDDLRAKTKGSLIVHGYSMGSFMAAHVAQYRQPDGLILQATANTMSAVIDTRIPAWIRTFIRIDLADDLRAIDNVNAVSHYAGKSFVIAGELDTQTPPALGRLVFDAIDSKDKRFLLVKDGSHSNLLQSEEVKSAYCSFIEKILMKNSVDTARSPSHLVF</sequence>
<dbReference type="Pfam" id="PF12146">
    <property type="entry name" value="Hydrolase_4"/>
    <property type="match status" value="1"/>
</dbReference>
<protein>
    <submittedName>
        <fullName evidence="3">Alpha/beta fold hydrolase</fullName>
    </submittedName>
</protein>
<dbReference type="Proteomes" id="UP000474565">
    <property type="component" value="Unassembled WGS sequence"/>
</dbReference>
<dbReference type="InterPro" id="IPR029058">
    <property type="entry name" value="AB_hydrolase_fold"/>
</dbReference>
<keyword evidence="3" id="KW-0378">Hydrolase</keyword>
<evidence type="ECO:0000313" key="4">
    <source>
        <dbReference type="Proteomes" id="UP000474565"/>
    </source>
</evidence>
<proteinExistence type="predicted"/>
<gene>
    <name evidence="3" type="ORF">GTP44_11820</name>
</gene>
<organism evidence="3 4">
    <name type="scientific">Duganella lactea</name>
    <dbReference type="NCBI Taxonomy" id="2692173"/>
    <lineage>
        <taxon>Bacteria</taxon>
        <taxon>Pseudomonadati</taxon>
        <taxon>Pseudomonadota</taxon>
        <taxon>Betaproteobacteria</taxon>
        <taxon>Burkholderiales</taxon>
        <taxon>Oxalobacteraceae</taxon>
        <taxon>Telluria group</taxon>
        <taxon>Duganella</taxon>
    </lineage>
</organism>
<keyword evidence="1" id="KW-0732">Signal</keyword>
<feature type="chain" id="PRO_5026715754" evidence="1">
    <location>
        <begin position="24"/>
        <end position="300"/>
    </location>
</feature>
<dbReference type="EMBL" id="WWCP01000012">
    <property type="protein sequence ID" value="MYM82641.1"/>
    <property type="molecule type" value="Genomic_DNA"/>
</dbReference>
<dbReference type="AlphaFoldDB" id="A0A6L8MKE3"/>
<dbReference type="PANTHER" id="PTHR12277:SF81">
    <property type="entry name" value="PROTEIN ABHD13"/>
    <property type="match status" value="1"/>
</dbReference>
<accession>A0A6L8MKE3</accession>
<name>A0A6L8MKE3_9BURK</name>
<dbReference type="GO" id="GO:0016787">
    <property type="term" value="F:hydrolase activity"/>
    <property type="evidence" value="ECO:0007669"/>
    <property type="project" value="UniProtKB-KW"/>
</dbReference>
<comment type="caution">
    <text evidence="3">The sequence shown here is derived from an EMBL/GenBank/DDBJ whole genome shotgun (WGS) entry which is preliminary data.</text>
</comment>
<dbReference type="PROSITE" id="PS51257">
    <property type="entry name" value="PROKAR_LIPOPROTEIN"/>
    <property type="match status" value="1"/>
</dbReference>